<dbReference type="EMBL" id="MU006322">
    <property type="protein sequence ID" value="KAF2847825.1"/>
    <property type="molecule type" value="Genomic_DNA"/>
</dbReference>
<accession>A0A6A7B094</accession>
<organism evidence="2 3">
    <name type="scientific">Plenodomus tracheiphilus IPT5</name>
    <dbReference type="NCBI Taxonomy" id="1408161"/>
    <lineage>
        <taxon>Eukaryota</taxon>
        <taxon>Fungi</taxon>
        <taxon>Dikarya</taxon>
        <taxon>Ascomycota</taxon>
        <taxon>Pezizomycotina</taxon>
        <taxon>Dothideomycetes</taxon>
        <taxon>Pleosporomycetidae</taxon>
        <taxon>Pleosporales</taxon>
        <taxon>Pleosporineae</taxon>
        <taxon>Leptosphaeriaceae</taxon>
        <taxon>Plenodomus</taxon>
    </lineage>
</organism>
<dbReference type="Proteomes" id="UP000799423">
    <property type="component" value="Unassembled WGS sequence"/>
</dbReference>
<feature type="domain" description="Heterokaryon incompatibility" evidence="1">
    <location>
        <begin position="47"/>
        <end position="185"/>
    </location>
</feature>
<sequence length="647" mass="73176">MQKWNPDVASRFTLRSAETILSTPFRLVYPNADLVAFEETGLYARQFLAISYCWRSPDFLPRGYERHGVWPVRKSIVDAILAEKNHPRLGIWMDQMCIEQSSILDKQLSVAAMDIIYRSCLRLIILLEDVVLSAPEIALLTKYTIRTRPYNKGWILLPSEIPAFTTLHAKINAARWWTRAWCFHEFSVHQPWSDKRQMELIRNATFIMCGPTEDETVKVQWVNLSLLMGCAQYNLAAASSPSALTTGQAIYSGIVKAEEQDAGWRGSIMSRWNGVSRMGVSVLEDRVSIMLNLCDLGLAYVGPPVKTEDEGLWLSCVVAMAAGETYPLSMMSNASMVLRGRPTWLCKHEVCDTTVPPFKIGTLGGIYRVEEGEIELDMVFLDAPWQSVKEKHLAPTYDIFPEPIQTTEPDTHLPEARRGILAIYEDSPTEHDIPRRRFLAGCILSGDMFTGRLWQQIKRDVVGPNYNVGFFKPLVPNPDFRGPAKILLAKLLPVSNLLGIGQAQPSEATIDDAALFLTWITDPRSMYYIGLYTFRVPSTRYWDTSFITSLTVNEKFKEGLDKDLRTAVPVDLLGTSCIPLRAWFLRPVDEEELGRKGEKKEEEKREKWRVVGKGMLLGEPDLLGEARESEGMRGAKMLLKKRTIVSG</sequence>
<proteinExistence type="predicted"/>
<dbReference type="InterPro" id="IPR052895">
    <property type="entry name" value="HetReg/Transcr_Mod"/>
</dbReference>
<evidence type="ECO:0000259" key="1">
    <source>
        <dbReference type="Pfam" id="PF06985"/>
    </source>
</evidence>
<reference evidence="2" key="1">
    <citation type="submission" date="2020-01" db="EMBL/GenBank/DDBJ databases">
        <authorList>
            <consortium name="DOE Joint Genome Institute"/>
            <person name="Haridas S."/>
            <person name="Albert R."/>
            <person name="Binder M."/>
            <person name="Bloem J."/>
            <person name="Labutti K."/>
            <person name="Salamov A."/>
            <person name="Andreopoulos B."/>
            <person name="Baker S.E."/>
            <person name="Barry K."/>
            <person name="Bills G."/>
            <person name="Bluhm B.H."/>
            <person name="Cannon C."/>
            <person name="Castanera R."/>
            <person name="Culley D.E."/>
            <person name="Daum C."/>
            <person name="Ezra D."/>
            <person name="Gonzalez J.B."/>
            <person name="Henrissat B."/>
            <person name="Kuo A."/>
            <person name="Liang C."/>
            <person name="Lipzen A."/>
            <person name="Lutzoni F."/>
            <person name="Magnuson J."/>
            <person name="Mondo S."/>
            <person name="Nolan M."/>
            <person name="Ohm R."/>
            <person name="Pangilinan J."/>
            <person name="Park H.-J."/>
            <person name="Ramirez L."/>
            <person name="Alfaro M."/>
            <person name="Sun H."/>
            <person name="Tritt A."/>
            <person name="Yoshinaga Y."/>
            <person name="Zwiers L.-H."/>
            <person name="Turgeon B.G."/>
            <person name="Goodwin S.B."/>
            <person name="Spatafora J.W."/>
            <person name="Crous P.W."/>
            <person name="Grigoriev I.V."/>
        </authorList>
    </citation>
    <scope>NUCLEOTIDE SEQUENCE</scope>
    <source>
        <strain evidence="2">IPT5</strain>
    </source>
</reference>
<keyword evidence="3" id="KW-1185">Reference proteome</keyword>
<dbReference type="PANTHER" id="PTHR24148">
    <property type="entry name" value="ANKYRIN REPEAT DOMAIN-CONTAINING PROTEIN 39 HOMOLOG-RELATED"/>
    <property type="match status" value="1"/>
</dbReference>
<evidence type="ECO:0000313" key="3">
    <source>
        <dbReference type="Proteomes" id="UP000799423"/>
    </source>
</evidence>
<dbReference type="OrthoDB" id="270167at2759"/>
<protein>
    <recommendedName>
        <fullName evidence="1">Heterokaryon incompatibility domain-containing protein</fullName>
    </recommendedName>
</protein>
<dbReference type="Pfam" id="PF06985">
    <property type="entry name" value="HET"/>
    <property type="match status" value="1"/>
</dbReference>
<dbReference type="InterPro" id="IPR010730">
    <property type="entry name" value="HET"/>
</dbReference>
<dbReference type="PANTHER" id="PTHR24148:SF73">
    <property type="entry name" value="HET DOMAIN PROTEIN (AFU_ORTHOLOGUE AFUA_8G01020)"/>
    <property type="match status" value="1"/>
</dbReference>
<gene>
    <name evidence="2" type="ORF">T440DRAFT_182885</name>
</gene>
<dbReference type="AlphaFoldDB" id="A0A6A7B094"/>
<evidence type="ECO:0000313" key="2">
    <source>
        <dbReference type="EMBL" id="KAF2847825.1"/>
    </source>
</evidence>
<name>A0A6A7B094_9PLEO</name>